<dbReference type="InterPro" id="IPR041078">
    <property type="entry name" value="Plavaka"/>
</dbReference>
<evidence type="ECO:0000313" key="1">
    <source>
        <dbReference type="EMBL" id="KIL68682.1"/>
    </source>
</evidence>
<dbReference type="HOGENOM" id="CLU_006344_4_3_1"/>
<dbReference type="Pfam" id="PF18759">
    <property type="entry name" value="Plavaka"/>
    <property type="match status" value="1"/>
</dbReference>
<dbReference type="Proteomes" id="UP000054549">
    <property type="component" value="Unassembled WGS sequence"/>
</dbReference>
<sequence>LGSDNEYAPFQSQLDWEIARWAKIHGPSSTALTKLLQLEGVIQTLALSYKNARELNYIIDNKLPTRPSFKRFDVRVGGEETIMYARDILQCIQALYGDPAFARHLILKPERHYRCMDDQRSRVYHDMQTGNWWWEIQNTLEASKPGATIIPVIISSDRTQVTLFSGKTAYPVYLTIGNLPKAVRRKPSQRGQILLAYLPTSKLTGVSNHASQRRMVGNLFHCCLRRLLSPLDHAGIEGMIMTDGEGITRRGHPILAVYIGDYPEQVMVTCVKTGECPKCNIARGDIGDLQVHTTARDLKAIHIALSKVNGNTREYINACKGAGIKPVYHPFWEPLPYIDVFQAITPDILHQLHQGVFKHIVAWLIQAYGASEIDTRVRRLIPNHHVHIFPNGISRLFRVTGKEHNLISRVILGVVSDIRLPGGFNSSRLVRAVRALLDFMFLAQLPVISLHDLKQMESCLKSFHENKAIFVDLGIRDNFTIPKLHALEHYISSIQLFGSTDNYNTQHTERLHIDYTKEAYRATNTRDEYPQMTAWLECREKIERHEKYIRWQNHSVDDPFPLVPSRRMPQPLTDRLRIKLTQKPTVQVVSVDDLVLKYGATFFCDAFARFVVLWRHPQVNRTRLECEALDVHIPFRTVSVYHRVRFEDAHCQEEALVDTIHIRPQYKNTKGQLVPGRFDTALVYYGPESQNGIHAYRVAQIRVVFTLGSVALKHLFGNCEDPPQHLAYVEWFTPFHASPEPDTMLYKIERSCQGNARLASIIPVSHIAQSIHLSPLPSGREMPQEWNSNNILDNCRSFLVNTFSDTRTYLKFRNTYL</sequence>
<organism evidence="1 2">
    <name type="scientific">Amanita muscaria (strain Koide BX008)</name>
    <dbReference type="NCBI Taxonomy" id="946122"/>
    <lineage>
        <taxon>Eukaryota</taxon>
        <taxon>Fungi</taxon>
        <taxon>Dikarya</taxon>
        <taxon>Basidiomycota</taxon>
        <taxon>Agaricomycotina</taxon>
        <taxon>Agaricomycetes</taxon>
        <taxon>Agaricomycetidae</taxon>
        <taxon>Agaricales</taxon>
        <taxon>Pluteineae</taxon>
        <taxon>Amanitaceae</taxon>
        <taxon>Amanita</taxon>
    </lineage>
</organism>
<gene>
    <name evidence="1" type="ORF">M378DRAFT_71075</name>
</gene>
<protein>
    <submittedName>
        <fullName evidence="1">Uncharacterized protein</fullName>
    </submittedName>
</protein>
<dbReference type="EMBL" id="KN818227">
    <property type="protein sequence ID" value="KIL68682.1"/>
    <property type="molecule type" value="Genomic_DNA"/>
</dbReference>
<reference evidence="1 2" key="1">
    <citation type="submission" date="2014-04" db="EMBL/GenBank/DDBJ databases">
        <title>Evolutionary Origins and Diversification of the Mycorrhizal Mutualists.</title>
        <authorList>
            <consortium name="DOE Joint Genome Institute"/>
            <consortium name="Mycorrhizal Genomics Consortium"/>
            <person name="Kohler A."/>
            <person name="Kuo A."/>
            <person name="Nagy L.G."/>
            <person name="Floudas D."/>
            <person name="Copeland A."/>
            <person name="Barry K.W."/>
            <person name="Cichocki N."/>
            <person name="Veneault-Fourrey C."/>
            <person name="LaButti K."/>
            <person name="Lindquist E.A."/>
            <person name="Lipzen A."/>
            <person name="Lundell T."/>
            <person name="Morin E."/>
            <person name="Murat C."/>
            <person name="Riley R."/>
            <person name="Ohm R."/>
            <person name="Sun H."/>
            <person name="Tunlid A."/>
            <person name="Henrissat B."/>
            <person name="Grigoriev I.V."/>
            <person name="Hibbett D.S."/>
            <person name="Martin F."/>
        </authorList>
    </citation>
    <scope>NUCLEOTIDE SEQUENCE [LARGE SCALE GENOMIC DNA]</scope>
    <source>
        <strain evidence="1 2">Koide BX008</strain>
    </source>
</reference>
<dbReference type="AlphaFoldDB" id="A0A0C2X3E1"/>
<dbReference type="OrthoDB" id="2576233at2759"/>
<evidence type="ECO:0000313" key="2">
    <source>
        <dbReference type="Proteomes" id="UP000054549"/>
    </source>
</evidence>
<keyword evidence="2" id="KW-1185">Reference proteome</keyword>
<feature type="non-terminal residue" evidence="1">
    <location>
        <position position="1"/>
    </location>
</feature>
<name>A0A0C2X3E1_AMAMK</name>
<proteinExistence type="predicted"/>
<dbReference type="InParanoid" id="A0A0C2X3E1"/>
<accession>A0A0C2X3E1</accession>